<dbReference type="OrthoDB" id="5945099at2759"/>
<keyword evidence="1" id="KW-0732">Signal</keyword>
<reference evidence="3" key="1">
    <citation type="submission" date="2025-08" db="UniProtKB">
        <authorList>
            <consortium name="RefSeq"/>
        </authorList>
    </citation>
    <scope>IDENTIFICATION</scope>
    <source>
        <tissue evidence="3">Tentacle</tissue>
    </source>
</reference>
<feature type="signal peptide" evidence="1">
    <location>
        <begin position="1"/>
        <end position="22"/>
    </location>
</feature>
<feature type="chain" id="PRO_5027567204" evidence="1">
    <location>
        <begin position="23"/>
        <end position="184"/>
    </location>
</feature>
<sequence>MFSCRVLCLGLILSSVFLSLEGIQNSCISGWVKMNRRVVCFKTRGDHFGSFHNYVRSGLVAAIKLKHVSGNIACTFGSSHNSYWGCANIGSIFKVNAFNAVVTDELNQIIFPKKQYIGGPRYWYRVPFADTASSKEITFTDFAQPFYFPKYKQMRIWYGEDLIGSSESDNHGRVCVNVYAKFML</sequence>
<protein>
    <submittedName>
        <fullName evidence="3">Uncharacterized protein LOC116307672</fullName>
    </submittedName>
</protein>
<accession>A0A6P8J1M1</accession>
<proteinExistence type="predicted"/>
<evidence type="ECO:0000313" key="2">
    <source>
        <dbReference type="Proteomes" id="UP000515163"/>
    </source>
</evidence>
<keyword evidence="2" id="KW-1185">Reference proteome</keyword>
<evidence type="ECO:0000256" key="1">
    <source>
        <dbReference type="SAM" id="SignalP"/>
    </source>
</evidence>
<gene>
    <name evidence="3" type="primary">LOC116307672</name>
</gene>
<dbReference type="GeneID" id="116307672"/>
<dbReference type="KEGG" id="aten:116307672"/>
<evidence type="ECO:0000313" key="3">
    <source>
        <dbReference type="RefSeq" id="XP_031573806.1"/>
    </source>
</evidence>
<dbReference type="InParanoid" id="A0A6P8J1M1"/>
<name>A0A6P8J1M1_ACTTE</name>
<organism evidence="2 3">
    <name type="scientific">Actinia tenebrosa</name>
    <name type="common">Australian red waratah sea anemone</name>
    <dbReference type="NCBI Taxonomy" id="6105"/>
    <lineage>
        <taxon>Eukaryota</taxon>
        <taxon>Metazoa</taxon>
        <taxon>Cnidaria</taxon>
        <taxon>Anthozoa</taxon>
        <taxon>Hexacorallia</taxon>
        <taxon>Actiniaria</taxon>
        <taxon>Actiniidae</taxon>
        <taxon>Actinia</taxon>
    </lineage>
</organism>
<dbReference type="AlphaFoldDB" id="A0A6P8J1M1"/>
<dbReference type="Proteomes" id="UP000515163">
    <property type="component" value="Unplaced"/>
</dbReference>
<dbReference type="RefSeq" id="XP_031573806.1">
    <property type="nucleotide sequence ID" value="XM_031717946.1"/>
</dbReference>